<evidence type="ECO:0000313" key="1">
    <source>
        <dbReference type="EMBL" id="KAA6380766.1"/>
    </source>
</evidence>
<gene>
    <name evidence="1" type="ORF">EZS28_023706</name>
</gene>
<accession>A0A5J4VEA8</accession>
<organism evidence="1 2">
    <name type="scientific">Streblomastix strix</name>
    <dbReference type="NCBI Taxonomy" id="222440"/>
    <lineage>
        <taxon>Eukaryota</taxon>
        <taxon>Metamonada</taxon>
        <taxon>Preaxostyla</taxon>
        <taxon>Oxymonadida</taxon>
        <taxon>Streblomastigidae</taxon>
        <taxon>Streblomastix</taxon>
    </lineage>
</organism>
<dbReference type="AlphaFoldDB" id="A0A5J4VEA8"/>
<proteinExistence type="predicted"/>
<sequence>MYKNLYKILLGQDCVQIRLVFGCSESFAQFNQLFEDIIRLATATLTYQQIYRVIQQEIQRIFNEEEVNARGEFIAEKSQGAGGQQGSGARLIEIDGIEDDYDYYESQAARQDGMKSRAKPFGRLPFHLLMFQSTRKHRSPQFRKEACDVLTTLVDYFNGHIKTISRLSSAVCAHKYINAKLLGKRFSVSEQDLDDNEATPDNVVVFDKKKNAIYSVDGYTTAKEFGDPEHQYKRNWKKNYYSDVNDLE</sequence>
<comment type="caution">
    <text evidence="1">The sequence shown here is derived from an EMBL/GenBank/DDBJ whole genome shotgun (WGS) entry which is preliminary data.</text>
</comment>
<reference evidence="1 2" key="1">
    <citation type="submission" date="2019-03" db="EMBL/GenBank/DDBJ databases">
        <title>Single cell metagenomics reveals metabolic interactions within the superorganism composed of flagellate Streblomastix strix and complex community of Bacteroidetes bacteria on its surface.</title>
        <authorList>
            <person name="Treitli S.C."/>
            <person name="Kolisko M."/>
            <person name="Husnik F."/>
            <person name="Keeling P."/>
            <person name="Hampl V."/>
        </authorList>
    </citation>
    <scope>NUCLEOTIDE SEQUENCE [LARGE SCALE GENOMIC DNA]</scope>
    <source>
        <strain evidence="1">ST1C</strain>
    </source>
</reference>
<dbReference type="Proteomes" id="UP000324800">
    <property type="component" value="Unassembled WGS sequence"/>
</dbReference>
<evidence type="ECO:0000313" key="2">
    <source>
        <dbReference type="Proteomes" id="UP000324800"/>
    </source>
</evidence>
<name>A0A5J4VEA8_9EUKA</name>
<dbReference type="EMBL" id="SNRW01007722">
    <property type="protein sequence ID" value="KAA6380766.1"/>
    <property type="molecule type" value="Genomic_DNA"/>
</dbReference>
<protein>
    <submittedName>
        <fullName evidence="1">Uncharacterized protein</fullName>
    </submittedName>
</protein>